<sequence>MASEYKLIDTNDSIDFGSQNGEPFKWIFLLDIPYLVWLIEETDVCFVNLDLFFTFGKPLIIDEKKLTNEETNYLLNLSKNIGKNIHNTSLQKYKLTIEIFAIAIDSKIITPEHFIDRNFKFEDKTIQINNTKLLNAKPYFNSINTNRDKHLKSIFKLY</sequence>
<accession>A0ABX0IEG8</accession>
<evidence type="ECO:0000313" key="1">
    <source>
        <dbReference type="EMBL" id="NHM05452.1"/>
    </source>
</evidence>
<dbReference type="Proteomes" id="UP000761423">
    <property type="component" value="Unassembled WGS sequence"/>
</dbReference>
<dbReference type="EMBL" id="JAAJBV010000011">
    <property type="protein sequence ID" value="NHM05452.1"/>
    <property type="molecule type" value="Genomic_DNA"/>
</dbReference>
<proteinExistence type="predicted"/>
<keyword evidence="2" id="KW-1185">Reference proteome</keyword>
<protein>
    <submittedName>
        <fullName evidence="1">Uncharacterized protein</fullName>
    </submittedName>
</protein>
<organism evidence="1 2">
    <name type="scientific">Flavobacterium celericrescens</name>
    <dbReference type="NCBI Taxonomy" id="2709780"/>
    <lineage>
        <taxon>Bacteria</taxon>
        <taxon>Pseudomonadati</taxon>
        <taxon>Bacteroidota</taxon>
        <taxon>Flavobacteriia</taxon>
        <taxon>Flavobacteriales</taxon>
        <taxon>Flavobacteriaceae</taxon>
        <taxon>Flavobacterium</taxon>
    </lineage>
</organism>
<comment type="caution">
    <text evidence="1">The sequence shown here is derived from an EMBL/GenBank/DDBJ whole genome shotgun (WGS) entry which is preliminary data.</text>
</comment>
<evidence type="ECO:0000313" key="2">
    <source>
        <dbReference type="Proteomes" id="UP000761423"/>
    </source>
</evidence>
<name>A0ABX0IEG8_9FLAO</name>
<reference evidence="1 2" key="1">
    <citation type="submission" date="2020-02" db="EMBL/GenBank/DDBJ databases">
        <authorList>
            <person name="Chen W.-M."/>
        </authorList>
    </citation>
    <scope>NUCLEOTIDE SEQUENCE [LARGE SCALE GENOMIC DNA]</scope>
    <source>
        <strain evidence="1 2">TWA-26</strain>
    </source>
</reference>
<dbReference type="RefSeq" id="WP_166237468.1">
    <property type="nucleotide sequence ID" value="NZ_JAAJBV010000011.1"/>
</dbReference>
<gene>
    <name evidence="1" type="ORF">G4L40_12130</name>
</gene>